<dbReference type="Gene3D" id="3.40.190.290">
    <property type="match status" value="1"/>
</dbReference>
<dbReference type="InterPro" id="IPR005119">
    <property type="entry name" value="LysR_subst-bd"/>
</dbReference>
<dbReference type="Proteomes" id="UP001221411">
    <property type="component" value="Unassembled WGS sequence"/>
</dbReference>
<dbReference type="InterPro" id="IPR058163">
    <property type="entry name" value="LysR-type_TF_proteobact-type"/>
</dbReference>
<dbReference type="PRINTS" id="PR00039">
    <property type="entry name" value="HTHLYSR"/>
</dbReference>
<dbReference type="RefSeq" id="WP_271921551.1">
    <property type="nucleotide sequence ID" value="NZ_JAQNDO010000001.1"/>
</dbReference>
<evidence type="ECO:0000256" key="1">
    <source>
        <dbReference type="ARBA" id="ARBA00009437"/>
    </source>
</evidence>
<evidence type="ECO:0000313" key="7">
    <source>
        <dbReference type="Proteomes" id="UP001221411"/>
    </source>
</evidence>
<dbReference type="Gene3D" id="1.10.10.10">
    <property type="entry name" value="Winged helix-like DNA-binding domain superfamily/Winged helix DNA-binding domain"/>
    <property type="match status" value="1"/>
</dbReference>
<evidence type="ECO:0000259" key="5">
    <source>
        <dbReference type="PROSITE" id="PS50931"/>
    </source>
</evidence>
<dbReference type="InterPro" id="IPR036390">
    <property type="entry name" value="WH_DNA-bd_sf"/>
</dbReference>
<dbReference type="EMBL" id="JAQNDO010000001">
    <property type="protein sequence ID" value="MDC0744718.1"/>
    <property type="molecule type" value="Genomic_DNA"/>
</dbReference>
<dbReference type="PANTHER" id="PTHR30537:SF1">
    <property type="entry name" value="HTH-TYPE TRANSCRIPTIONAL REGULATOR PGRR"/>
    <property type="match status" value="1"/>
</dbReference>
<protein>
    <submittedName>
        <fullName evidence="6">LysR family transcriptional regulator</fullName>
    </submittedName>
</protein>
<reference evidence="6 7" key="1">
    <citation type="submission" date="2022-11" db="EMBL/GenBank/DDBJ databases">
        <title>Minimal conservation of predation-associated metabolite biosynthetic gene clusters underscores biosynthetic potential of Myxococcota including descriptions for ten novel species: Archangium lansinium sp. nov., Myxococcus landrumus sp. nov., Nannocystis bai.</title>
        <authorList>
            <person name="Ahearne A."/>
            <person name="Stevens C."/>
            <person name="Dowd S."/>
        </authorList>
    </citation>
    <scope>NUCLEOTIDE SEQUENCE [LARGE SCALE GENOMIC DNA]</scope>
    <source>
        <strain evidence="6 7">RJM3</strain>
    </source>
</reference>
<keyword evidence="4" id="KW-0804">Transcription</keyword>
<gene>
    <name evidence="6" type="ORF">POL67_25530</name>
</gene>
<keyword evidence="3" id="KW-0238">DNA-binding</keyword>
<keyword evidence="2" id="KW-0805">Transcription regulation</keyword>
<dbReference type="SUPFAM" id="SSF53850">
    <property type="entry name" value="Periplasmic binding protein-like II"/>
    <property type="match status" value="1"/>
</dbReference>
<proteinExistence type="inferred from homology"/>
<dbReference type="InterPro" id="IPR036388">
    <property type="entry name" value="WH-like_DNA-bd_sf"/>
</dbReference>
<dbReference type="InterPro" id="IPR000847">
    <property type="entry name" value="LysR_HTH_N"/>
</dbReference>
<comment type="caution">
    <text evidence="6">The sequence shown here is derived from an EMBL/GenBank/DDBJ whole genome shotgun (WGS) entry which is preliminary data.</text>
</comment>
<feature type="domain" description="HTH lysR-type" evidence="5">
    <location>
        <begin position="4"/>
        <end position="61"/>
    </location>
</feature>
<dbReference type="PROSITE" id="PS50931">
    <property type="entry name" value="HTH_LYSR"/>
    <property type="match status" value="1"/>
</dbReference>
<name>A0ABT5ESC9_9BACT</name>
<evidence type="ECO:0000313" key="6">
    <source>
        <dbReference type="EMBL" id="MDC0744718.1"/>
    </source>
</evidence>
<evidence type="ECO:0000256" key="3">
    <source>
        <dbReference type="ARBA" id="ARBA00023125"/>
    </source>
</evidence>
<dbReference type="Pfam" id="PF00126">
    <property type="entry name" value="HTH_1"/>
    <property type="match status" value="1"/>
</dbReference>
<accession>A0ABT5ESC9</accession>
<sequence>MRREDWPDLVAFAAIAEEQSFTRAAARLGVSTSALSHAMRALEERLGVLLLTRTTRSVAPTDAGERLLATLKPAMDDVASAVESLGTLRDKPAGHVRLTVHSLAMRSITPRLPAFARAFPDVVVDITVDNERTDIVANRFDAGVRYGELVDKDMISVRIGPDERGLVVASPAYFERFPPPKKPQDIAKHRCLCARLSPGGPLYRWELEKRGRSVRVAAPPVFITNDSDSLLAAALAGMGLAYVMESVVLPHLRSGALVRALEDWCPPFPGSFLYYPSRRQLTPALRALIEALRYPAPAAAPREAAR</sequence>
<keyword evidence="7" id="KW-1185">Reference proteome</keyword>
<comment type="similarity">
    <text evidence="1">Belongs to the LysR transcriptional regulatory family.</text>
</comment>
<organism evidence="6 7">
    <name type="scientific">Polyangium mundeleinium</name>
    <dbReference type="NCBI Taxonomy" id="2995306"/>
    <lineage>
        <taxon>Bacteria</taxon>
        <taxon>Pseudomonadati</taxon>
        <taxon>Myxococcota</taxon>
        <taxon>Polyangia</taxon>
        <taxon>Polyangiales</taxon>
        <taxon>Polyangiaceae</taxon>
        <taxon>Polyangium</taxon>
    </lineage>
</organism>
<dbReference type="PANTHER" id="PTHR30537">
    <property type="entry name" value="HTH-TYPE TRANSCRIPTIONAL REGULATOR"/>
    <property type="match status" value="1"/>
</dbReference>
<dbReference type="SUPFAM" id="SSF46785">
    <property type="entry name" value="Winged helix' DNA-binding domain"/>
    <property type="match status" value="1"/>
</dbReference>
<dbReference type="Pfam" id="PF03466">
    <property type="entry name" value="LysR_substrate"/>
    <property type="match status" value="1"/>
</dbReference>
<evidence type="ECO:0000256" key="4">
    <source>
        <dbReference type="ARBA" id="ARBA00023163"/>
    </source>
</evidence>
<evidence type="ECO:0000256" key="2">
    <source>
        <dbReference type="ARBA" id="ARBA00023015"/>
    </source>
</evidence>